<organism evidence="1 2">
    <name type="scientific">Pseudoxanthomonas suwonensis (strain 11-1)</name>
    <dbReference type="NCBI Taxonomy" id="743721"/>
    <lineage>
        <taxon>Bacteria</taxon>
        <taxon>Pseudomonadati</taxon>
        <taxon>Pseudomonadota</taxon>
        <taxon>Gammaproteobacteria</taxon>
        <taxon>Lysobacterales</taxon>
        <taxon>Lysobacteraceae</taxon>
        <taxon>Pseudoxanthomonas</taxon>
    </lineage>
</organism>
<dbReference type="KEGG" id="psu:Psesu_1169"/>
<dbReference type="Pfam" id="PF11650">
    <property type="entry name" value="P22_Tail-4"/>
    <property type="match status" value="1"/>
</dbReference>
<dbReference type="AlphaFoldDB" id="E6WS70"/>
<dbReference type="RefSeq" id="WP_013534848.1">
    <property type="nucleotide sequence ID" value="NC_014924.1"/>
</dbReference>
<proteinExistence type="predicted"/>
<dbReference type="STRING" id="743721.Psesu_1169"/>
<dbReference type="Gene3D" id="1.10.3230.20">
    <property type="entry name" value="P22 tail accessory factor (Gp4)"/>
    <property type="match status" value="1"/>
</dbReference>
<evidence type="ECO:0000313" key="2">
    <source>
        <dbReference type="Proteomes" id="UP000008632"/>
    </source>
</evidence>
<accession>E6WS70</accession>
<dbReference type="EMBL" id="CP002446">
    <property type="protein sequence ID" value="ADV27019.1"/>
    <property type="molecule type" value="Genomic_DNA"/>
</dbReference>
<protein>
    <submittedName>
        <fullName evidence="1">Uncharacterized protein</fullName>
    </submittedName>
</protein>
<keyword evidence="2" id="KW-1185">Reference proteome</keyword>
<name>E6WS70_PSEUU</name>
<dbReference type="InterPro" id="IPR038258">
    <property type="entry name" value="Gp4_sf"/>
</dbReference>
<dbReference type="Proteomes" id="UP000008632">
    <property type="component" value="Chromosome"/>
</dbReference>
<sequence>MAKVQEIVARALRLIQVQDARQPVKAVDMQTGIAVLNAMCARWEANGLAIGWRPVSNPSEDMPCPPEAEEAIAFNLALTLAPEYGTEAPGIVVGAAARGLSDLRADVKASNPLRPDRGVLPHGYDTRTDRFY</sequence>
<dbReference type="InterPro" id="IPR020362">
    <property type="entry name" value="Tail_accessory_Gp4"/>
</dbReference>
<evidence type="ECO:0000313" key="1">
    <source>
        <dbReference type="EMBL" id="ADV27019.1"/>
    </source>
</evidence>
<reference evidence="1 2" key="1">
    <citation type="submission" date="2011-01" db="EMBL/GenBank/DDBJ databases">
        <title>Complete sequence of Pseudoxanthomonas suwonensis 11-1.</title>
        <authorList>
            <consortium name="US DOE Joint Genome Institute"/>
            <person name="Lucas S."/>
            <person name="Copeland A."/>
            <person name="Lapidus A."/>
            <person name="Cheng J.-F."/>
            <person name="Goodwin L."/>
            <person name="Pitluck S."/>
            <person name="Teshima H."/>
            <person name="Detter J.C."/>
            <person name="Han C."/>
            <person name="Tapia R."/>
            <person name="Land M."/>
            <person name="Hauser L."/>
            <person name="Kyrpides N."/>
            <person name="Ivanova N."/>
            <person name="Ovchinnikova G."/>
            <person name="Siebers A.K."/>
            <person name="Allgaier M."/>
            <person name="Thelen M.P."/>
            <person name="Hugenholtz P."/>
            <person name="Gladden J."/>
            <person name="Woyke T."/>
        </authorList>
    </citation>
    <scope>NUCLEOTIDE SEQUENCE [LARGE SCALE GENOMIC DNA]</scope>
    <source>
        <strain evidence="2">11-1</strain>
    </source>
</reference>
<dbReference type="OrthoDB" id="6059049at2"/>
<dbReference type="HOGENOM" id="CLU_1884972_0_0_6"/>
<gene>
    <name evidence="1" type="ordered locus">Psesu_1169</name>
</gene>